<keyword evidence="3" id="KW-1185">Reference proteome</keyword>
<dbReference type="AlphaFoldDB" id="A0AAN9FH30"/>
<sequence>MEINGDSRSAINSDDAGGGSRNSRLSECLWLIRERNREREREMTKRHEDNIEIVVDNSFTSNNWKNKSSS</sequence>
<organism evidence="2 3">
    <name type="scientific">Crotalaria pallida</name>
    <name type="common">Smooth rattlebox</name>
    <name type="synonym">Crotalaria striata</name>
    <dbReference type="NCBI Taxonomy" id="3830"/>
    <lineage>
        <taxon>Eukaryota</taxon>
        <taxon>Viridiplantae</taxon>
        <taxon>Streptophyta</taxon>
        <taxon>Embryophyta</taxon>
        <taxon>Tracheophyta</taxon>
        <taxon>Spermatophyta</taxon>
        <taxon>Magnoliopsida</taxon>
        <taxon>eudicotyledons</taxon>
        <taxon>Gunneridae</taxon>
        <taxon>Pentapetalae</taxon>
        <taxon>rosids</taxon>
        <taxon>fabids</taxon>
        <taxon>Fabales</taxon>
        <taxon>Fabaceae</taxon>
        <taxon>Papilionoideae</taxon>
        <taxon>50 kb inversion clade</taxon>
        <taxon>genistoids sensu lato</taxon>
        <taxon>core genistoids</taxon>
        <taxon>Crotalarieae</taxon>
        <taxon>Crotalaria</taxon>
    </lineage>
</organism>
<evidence type="ECO:0000256" key="1">
    <source>
        <dbReference type="SAM" id="MobiDB-lite"/>
    </source>
</evidence>
<gene>
    <name evidence="2" type="ORF">RIF29_15344</name>
</gene>
<comment type="caution">
    <text evidence="2">The sequence shown here is derived from an EMBL/GenBank/DDBJ whole genome shotgun (WGS) entry which is preliminary data.</text>
</comment>
<accession>A0AAN9FH30</accession>
<feature type="region of interest" description="Disordered" evidence="1">
    <location>
        <begin position="1"/>
        <end position="22"/>
    </location>
</feature>
<name>A0AAN9FH30_CROPI</name>
<dbReference type="Proteomes" id="UP001372338">
    <property type="component" value="Unassembled WGS sequence"/>
</dbReference>
<dbReference type="EMBL" id="JAYWIO010000003">
    <property type="protein sequence ID" value="KAK7274261.1"/>
    <property type="molecule type" value="Genomic_DNA"/>
</dbReference>
<proteinExistence type="predicted"/>
<protein>
    <submittedName>
        <fullName evidence="2">Uncharacterized protein</fullName>
    </submittedName>
</protein>
<reference evidence="2 3" key="1">
    <citation type="submission" date="2024-01" db="EMBL/GenBank/DDBJ databases">
        <title>The genomes of 5 underutilized Papilionoideae crops provide insights into root nodulation and disease resistanc.</title>
        <authorList>
            <person name="Yuan L."/>
        </authorList>
    </citation>
    <scope>NUCLEOTIDE SEQUENCE [LARGE SCALE GENOMIC DNA]</scope>
    <source>
        <strain evidence="2">ZHUSHIDOU_FW_LH</strain>
        <tissue evidence="2">Leaf</tissue>
    </source>
</reference>
<feature type="compositionally biased region" description="Polar residues" evidence="1">
    <location>
        <begin position="1"/>
        <end position="12"/>
    </location>
</feature>
<evidence type="ECO:0000313" key="2">
    <source>
        <dbReference type="EMBL" id="KAK7274261.1"/>
    </source>
</evidence>
<evidence type="ECO:0000313" key="3">
    <source>
        <dbReference type="Proteomes" id="UP001372338"/>
    </source>
</evidence>